<feature type="compositionally biased region" description="Low complexity" evidence="1">
    <location>
        <begin position="210"/>
        <end position="230"/>
    </location>
</feature>
<sequence>MSTAGADPMEDLERRCLQLEESTSKLREALKQWKMWEWEYESLKEEISAAQDPSASQILEIGHDLGGKLVTEKEVQELLGKDGQPKRTANQVVDMISRRVDYVQQNITSVEKQLGVAEKKLAGADILLQPDLENEEGLPLMDIQEELDEDGNVISGEVFQPGKAAPDIVEALRKSGVKATELCKSMTKEEAVPSSASTHEEIPKAIPVDPTSSKTKPAPEKSASAPPRKSVSFAEDTKPESQPKKSSGREALETNGYNEDLASFNFTEGTKVIELDEDENEIASYPIIPEGESEEDAALRRQMLQYGLSEVGQVVAEIDLDGRDDDYSDGDEDYNDNYDSEMSEDEDKYGRSTRPGVSEEYRKQMLELEEKLNARMLENIGPQADVNPLSEHADDVRTLRIRKDDDFEALREVPSEGSKSAKKGVRFADELDVSPAPQTINENISTAQSKVTSTPTMSDIVVERAPSSGQPPTAAPLKPAKVSRFKSSRTSSVQPAPVVLPSPPVPEQMVPEGPKGRTLASTIVEHDVLPAKSQAPDEFDPAVINREVQVEYHKLRNKMIQQQGGFKPTEEDLDNPLMEEKDGKPRKVSRFRAARLKPEGL</sequence>
<feature type="compositionally biased region" description="Basic residues" evidence="1">
    <location>
        <begin position="586"/>
        <end position="595"/>
    </location>
</feature>
<dbReference type="Pfam" id="PF12927">
    <property type="entry name" value="DUF3835"/>
    <property type="match status" value="1"/>
</dbReference>
<dbReference type="GO" id="GO:0019212">
    <property type="term" value="F:phosphatase inhibitor activity"/>
    <property type="evidence" value="ECO:0007669"/>
    <property type="project" value="TreeGrafter"/>
</dbReference>
<dbReference type="Proteomes" id="UP000799324">
    <property type="component" value="Unassembled WGS sequence"/>
</dbReference>
<feature type="region of interest" description="Disordered" evidence="1">
    <location>
        <begin position="185"/>
        <end position="261"/>
    </location>
</feature>
<feature type="region of interest" description="Disordered" evidence="1">
    <location>
        <begin position="560"/>
        <end position="601"/>
    </location>
</feature>
<evidence type="ECO:0000259" key="2">
    <source>
        <dbReference type="Pfam" id="PF12927"/>
    </source>
</evidence>
<evidence type="ECO:0000313" key="4">
    <source>
        <dbReference type="Proteomes" id="UP000799324"/>
    </source>
</evidence>
<dbReference type="OrthoDB" id="21413at2759"/>
<dbReference type="AlphaFoldDB" id="A0A6A6SQ34"/>
<feature type="compositionally biased region" description="Acidic residues" evidence="1">
    <location>
        <begin position="319"/>
        <end position="347"/>
    </location>
</feature>
<dbReference type="PANTHER" id="PTHR15111:SF0">
    <property type="entry name" value="UNCONVENTIONAL PREFOLDIN RPB5 INTERACTOR 1"/>
    <property type="match status" value="1"/>
</dbReference>
<feature type="region of interest" description="Disordered" evidence="1">
    <location>
        <begin position="410"/>
        <end position="515"/>
    </location>
</feature>
<evidence type="ECO:0000256" key="1">
    <source>
        <dbReference type="SAM" id="MobiDB-lite"/>
    </source>
</evidence>
<dbReference type="InterPro" id="IPR024325">
    <property type="entry name" value="DUF3835"/>
</dbReference>
<dbReference type="GO" id="GO:0000122">
    <property type="term" value="P:negative regulation of transcription by RNA polymerase II"/>
    <property type="evidence" value="ECO:0007669"/>
    <property type="project" value="TreeGrafter"/>
</dbReference>
<reference evidence="3" key="1">
    <citation type="journal article" date="2020" name="Stud. Mycol.">
        <title>101 Dothideomycetes genomes: a test case for predicting lifestyles and emergence of pathogens.</title>
        <authorList>
            <person name="Haridas S."/>
            <person name="Albert R."/>
            <person name="Binder M."/>
            <person name="Bloem J."/>
            <person name="Labutti K."/>
            <person name="Salamov A."/>
            <person name="Andreopoulos B."/>
            <person name="Baker S."/>
            <person name="Barry K."/>
            <person name="Bills G."/>
            <person name="Bluhm B."/>
            <person name="Cannon C."/>
            <person name="Castanera R."/>
            <person name="Culley D."/>
            <person name="Daum C."/>
            <person name="Ezra D."/>
            <person name="Gonzalez J."/>
            <person name="Henrissat B."/>
            <person name="Kuo A."/>
            <person name="Liang C."/>
            <person name="Lipzen A."/>
            <person name="Lutzoni F."/>
            <person name="Magnuson J."/>
            <person name="Mondo S."/>
            <person name="Nolan M."/>
            <person name="Ohm R."/>
            <person name="Pangilinan J."/>
            <person name="Park H.-J."/>
            <person name="Ramirez L."/>
            <person name="Alfaro M."/>
            <person name="Sun H."/>
            <person name="Tritt A."/>
            <person name="Yoshinaga Y."/>
            <person name="Zwiers L.-H."/>
            <person name="Turgeon B."/>
            <person name="Goodwin S."/>
            <person name="Spatafora J."/>
            <person name="Crous P."/>
            <person name="Grigoriev I."/>
        </authorList>
    </citation>
    <scope>NUCLEOTIDE SEQUENCE</scope>
    <source>
        <strain evidence="3">CBS 122681</strain>
    </source>
</reference>
<feature type="domain" description="DUF3835" evidence="2">
    <location>
        <begin position="519"/>
        <end position="596"/>
    </location>
</feature>
<dbReference type="InterPro" id="IPR039553">
    <property type="entry name" value="Prefoldin-like"/>
</dbReference>
<evidence type="ECO:0000313" key="3">
    <source>
        <dbReference type="EMBL" id="KAF2649087.1"/>
    </source>
</evidence>
<feature type="compositionally biased region" description="Polar residues" evidence="1">
    <location>
        <begin position="436"/>
        <end position="457"/>
    </location>
</feature>
<dbReference type="GO" id="GO:0003682">
    <property type="term" value="F:chromatin binding"/>
    <property type="evidence" value="ECO:0007669"/>
    <property type="project" value="TreeGrafter"/>
</dbReference>
<dbReference type="GO" id="GO:0003714">
    <property type="term" value="F:transcription corepressor activity"/>
    <property type="evidence" value="ECO:0007669"/>
    <property type="project" value="TreeGrafter"/>
</dbReference>
<feature type="region of interest" description="Disordered" evidence="1">
    <location>
        <begin position="319"/>
        <end position="360"/>
    </location>
</feature>
<keyword evidence="4" id="KW-1185">Reference proteome</keyword>
<dbReference type="Pfam" id="PF13758">
    <property type="entry name" value="Prefoldin_3"/>
    <property type="match status" value="1"/>
</dbReference>
<dbReference type="InterPro" id="IPR052255">
    <property type="entry name" value="RNA_pol_II_subunit5-mediator"/>
</dbReference>
<dbReference type="PANTHER" id="PTHR15111">
    <property type="entry name" value="RNA POLYMERASE II SUBUNIT 5-MEDIATING PROTEIN NNX3"/>
    <property type="match status" value="1"/>
</dbReference>
<dbReference type="SUPFAM" id="SSF46579">
    <property type="entry name" value="Prefoldin"/>
    <property type="match status" value="1"/>
</dbReference>
<protein>
    <recommendedName>
        <fullName evidence="2">DUF3835 domain-containing protein</fullName>
    </recommendedName>
</protein>
<feature type="compositionally biased region" description="Basic and acidic residues" evidence="1">
    <location>
        <begin position="235"/>
        <end position="252"/>
    </location>
</feature>
<organism evidence="3 4">
    <name type="scientific">Lophiostoma macrostomum CBS 122681</name>
    <dbReference type="NCBI Taxonomy" id="1314788"/>
    <lineage>
        <taxon>Eukaryota</taxon>
        <taxon>Fungi</taxon>
        <taxon>Dikarya</taxon>
        <taxon>Ascomycota</taxon>
        <taxon>Pezizomycotina</taxon>
        <taxon>Dothideomycetes</taxon>
        <taxon>Pleosporomycetidae</taxon>
        <taxon>Pleosporales</taxon>
        <taxon>Lophiostomataceae</taxon>
        <taxon>Lophiostoma</taxon>
    </lineage>
</organism>
<gene>
    <name evidence="3" type="ORF">K491DRAFT_698397</name>
</gene>
<dbReference type="EMBL" id="MU004507">
    <property type="protein sequence ID" value="KAF2649087.1"/>
    <property type="molecule type" value="Genomic_DNA"/>
</dbReference>
<name>A0A6A6SQ34_9PLEO</name>
<proteinExistence type="predicted"/>
<accession>A0A6A6SQ34</accession>